<sequence>METFPMRIRAAVAACFIGLVGTAPAVISGSFIDTAPGDNLAAPEPVFTVLDSDEALADPVHFYRHGATLTARVGFSSNSVVNESGTFRVCAALFDEAGDVVPVVDVFDPVGKAKEVYSPSRAVTVRIFAPQTVDFVVSADPVGTLEAGKRYHFACVLQREIGGVWTDIASSGTPTSDELPAFHFTNTDPDDEAYNIHAALNDLQWTRTHLIATDPDRDAFTATLDVTVGRYDGYERPPALGVTQIRADFDLREAGGGPSVPLVDDGVFTFSVKQPTNDDSSGRPLASLLAHRVFQAGIVPLVQLESRTKTYELSVRIEHLEAPSTFMADENAGLSAVRLLHFNGDLVFGSLTTEMLDVANQPGVDALDAAGVKTTIQLENLGGGFPNRPDLGFGSGVLLGALLKDSGVAVVQAGSEEIVRVDGAGPVLDALGKLKVEFGLPQVTPGGPQVSSALLHFPQGLGVIRDTAVDAHHAEHEWQFSTGLALNDQIKLASPLTATLGPNARMFDEGHPLIYEVSKFDVDLGGSIDFTASACEHVSQPAYDALAALPAAQLQDPATMRERFSNDGYLRFTTLLSGNPVSVTAAEKDGSARTSAVFTTQPGSQVCHFPMGAKVSWNGVENLELAEGIVSYGRLSAPDPVALDYDLACGDDPCTFGAASLTSLSLASDTGEMSISKSGGLATSGSTGNVRLSWGWKGDGMGHLTDYTHRTDFFPNARFYMPGYRLFAEENPLLKINSYQSTGDLLSPGVLLLEGYDNENHPEELVRPETADYRTGYGDYAGLTYTVESFGQQGASKIAGNSTDYTYDLLPTASKYYARLSGISGRHVAEDGTFEASMSLYGFFFAVSQFQLTFLSSENVDSWFDGEIVVPSPSDFTQRFKGLMLTCTGDITGEMEIDPDDTGEKSLRDWNSFFQPKAYAFEPVSEAGPGNCYPTRTLVVGATTEVAHVPGVLAGRLEFLKDGKLGTAVTGNPGIDSRLGIPASIKVDGPDNKQYTLHPCTELYFTDPTVAPDGIGQASFAGLLDVPYFEDLKVHYVSSANPDPNAAIYLCGGWTDGGDNFFNKDGFDETHTGFPTGLGKTEYLSPDTGTPDQYLVHAQQSLFGLIPLDYPLRWSPTARYFRTMNPDKRDLFILKDTYNQIDFLGPEDAEISFGAQYEGLPQINLTNIAFDAVDEQLGAARALTDAATGAVAGALNDGIDDLANLVGDNLDAILEDALDDIEVDVLLPVHGRLAASYQNAVSAGLTFNEWKSIPADSADALINEAFSAGGGAVTSVRDRLSALKDANNDITSLLNRVDQALVKAIIAVDSVSGQVKIYNGGVAIDPPSVDELRPGLLYKSGTEYEILDNLIGYLLRDLLGPELGPALDPVVDAILAGAEEELNALLEDVSPTLDRIVEVMGQIRGVLVDVRGRLADGAEIFNQFNQIIDEALMPLDEISDMMASLETATHQWLNDQALSAGIDLDVPLDTYNFSLFAEFSAETLAAHLRLELRDALLASDFVRQIQYALRQQVYDLELAMRSAIDSVFEEMNRVIKDLIKEALGPIDDAINGLVGKINEFTGAGGVDGYAHVQGDSLKRLRIDAHWQMKVPDDLEFHAYVEILCYDSGDDFAPSACLAPGEKAMEVRIGVEDVALDWISPDLRASLGLKFSMNTTGTVYPKGIAGYFNMTGELSFQSFKLKELTAVIGFTIDPDLGDGVDGREAYLGASIRMGISGYEAAGAFFIGRTCSLEPLLVIDKDVAELLGQPPFTGGYVYGEVWVPVSEVVLGIPASCFFNISAGVGAGAFYFVEGPTFGGKMLLGVSGEALCIVSIKGEVRLVGLVQAGELRMRGKGTLTGKAGWCPFCLKFKKSATVTYQGGDWDVDL</sequence>
<keyword evidence="3" id="KW-1185">Reference proteome</keyword>
<comment type="caution">
    <text evidence="2">The sequence shown here is derived from an EMBL/GenBank/DDBJ whole genome shotgun (WGS) entry which is preliminary data.</text>
</comment>
<feature type="chain" id="PRO_5045353443" evidence="1">
    <location>
        <begin position="26"/>
        <end position="1866"/>
    </location>
</feature>
<dbReference type="RefSeq" id="WP_353568822.1">
    <property type="nucleotide sequence ID" value="NZ_BAABRI010000032.1"/>
</dbReference>
<organism evidence="2 3">
    <name type="scientific">Haloferula sargassicola</name>
    <dbReference type="NCBI Taxonomy" id="490096"/>
    <lineage>
        <taxon>Bacteria</taxon>
        <taxon>Pseudomonadati</taxon>
        <taxon>Verrucomicrobiota</taxon>
        <taxon>Verrucomicrobiia</taxon>
        <taxon>Verrucomicrobiales</taxon>
        <taxon>Verrucomicrobiaceae</taxon>
        <taxon>Haloferula</taxon>
    </lineage>
</organism>
<reference evidence="2 3" key="1">
    <citation type="submission" date="2024-02" db="EMBL/GenBank/DDBJ databases">
        <title>Haloferula sargassicola NBRC 104335.</title>
        <authorList>
            <person name="Ichikawa N."/>
            <person name="Katano-Makiyama Y."/>
            <person name="Hidaka K."/>
        </authorList>
    </citation>
    <scope>NUCLEOTIDE SEQUENCE [LARGE SCALE GENOMIC DNA]</scope>
    <source>
        <strain evidence="2 3">NBRC 104335</strain>
    </source>
</reference>
<name>A0ABP9UZ95_9BACT</name>
<dbReference type="EMBL" id="BAABRI010000032">
    <property type="protein sequence ID" value="GAA5484714.1"/>
    <property type="molecule type" value="Genomic_DNA"/>
</dbReference>
<keyword evidence="1" id="KW-0732">Signal</keyword>
<feature type="signal peptide" evidence="1">
    <location>
        <begin position="1"/>
        <end position="25"/>
    </location>
</feature>
<evidence type="ECO:0000256" key="1">
    <source>
        <dbReference type="SAM" id="SignalP"/>
    </source>
</evidence>
<protein>
    <submittedName>
        <fullName evidence="2">Uncharacterized protein</fullName>
    </submittedName>
</protein>
<evidence type="ECO:0000313" key="3">
    <source>
        <dbReference type="Proteomes" id="UP001476282"/>
    </source>
</evidence>
<evidence type="ECO:0000313" key="2">
    <source>
        <dbReference type="EMBL" id="GAA5484714.1"/>
    </source>
</evidence>
<gene>
    <name evidence="2" type="ORF">Hsar01_03960</name>
</gene>
<accession>A0ABP9UZ95</accession>
<proteinExistence type="predicted"/>
<dbReference type="Proteomes" id="UP001476282">
    <property type="component" value="Unassembled WGS sequence"/>
</dbReference>